<dbReference type="EMBL" id="LAZR01056811">
    <property type="protein sequence ID" value="KKK73376.1"/>
    <property type="molecule type" value="Genomic_DNA"/>
</dbReference>
<evidence type="ECO:0000313" key="2">
    <source>
        <dbReference type="EMBL" id="KKK73376.1"/>
    </source>
</evidence>
<gene>
    <name evidence="2" type="ORF">LCGC14_2894440</name>
</gene>
<name>A0A0F9AMG8_9ZZZZ</name>
<feature type="non-terminal residue" evidence="2">
    <location>
        <position position="249"/>
    </location>
</feature>
<organism evidence="2">
    <name type="scientific">marine sediment metagenome</name>
    <dbReference type="NCBI Taxonomy" id="412755"/>
    <lineage>
        <taxon>unclassified sequences</taxon>
        <taxon>metagenomes</taxon>
        <taxon>ecological metagenomes</taxon>
    </lineage>
</organism>
<comment type="caution">
    <text evidence="2">The sequence shown here is derived from an EMBL/GenBank/DDBJ whole genome shotgun (WGS) entry which is preliminary data.</text>
</comment>
<protein>
    <submittedName>
        <fullName evidence="2">Uncharacterized protein</fullName>
    </submittedName>
</protein>
<evidence type="ECO:0000256" key="1">
    <source>
        <dbReference type="SAM" id="MobiDB-lite"/>
    </source>
</evidence>
<feature type="compositionally biased region" description="Basic and acidic residues" evidence="1">
    <location>
        <begin position="64"/>
        <end position="74"/>
    </location>
</feature>
<dbReference type="AlphaFoldDB" id="A0A0F9AMG8"/>
<proteinExistence type="predicted"/>
<feature type="region of interest" description="Disordered" evidence="1">
    <location>
        <begin position="60"/>
        <end position="81"/>
    </location>
</feature>
<sequence length="249" mass="28523">MLQHSTSNFVYFLNKNKEDGKKSRDSLLKAKLQQILETLSKQAMKEKTPDLEELESALQNALSKEQDEKSHTSSEFEEQTYEGGQSITKFLQEKGYLRDNKKWLTHKGFFSIGWKILQDVTKDLSSSEFGMHETNFSGEGNVIIDTTKKFEKGNDIKFLCVPQTILNTIQRISKSDTKISFPLNLHPEDLEEFETLEDVRVAVVYCIDLSSTMKFALGKNGKSRIEAAKKALWSLYLLNKKFFPNDSLS</sequence>
<accession>A0A0F9AMG8</accession>
<reference evidence="2" key="1">
    <citation type="journal article" date="2015" name="Nature">
        <title>Complex archaea that bridge the gap between prokaryotes and eukaryotes.</title>
        <authorList>
            <person name="Spang A."/>
            <person name="Saw J.H."/>
            <person name="Jorgensen S.L."/>
            <person name="Zaremba-Niedzwiedzka K."/>
            <person name="Martijn J."/>
            <person name="Lind A.E."/>
            <person name="van Eijk R."/>
            <person name="Schleper C."/>
            <person name="Guy L."/>
            <person name="Ettema T.J."/>
        </authorList>
    </citation>
    <scope>NUCLEOTIDE SEQUENCE</scope>
</reference>